<evidence type="ECO:0000259" key="2">
    <source>
        <dbReference type="Pfam" id="PF06605"/>
    </source>
</evidence>
<keyword evidence="1" id="KW-0175">Coiled coil</keyword>
<dbReference type="InterPro" id="IPR010572">
    <property type="entry name" value="Tail_dom"/>
</dbReference>
<dbReference type="EMBL" id="DWYW01000004">
    <property type="protein sequence ID" value="HJA89208.1"/>
    <property type="molecule type" value="Genomic_DNA"/>
</dbReference>
<reference evidence="3" key="1">
    <citation type="journal article" date="2021" name="PeerJ">
        <title>Extensive microbial diversity within the chicken gut microbiome revealed by metagenomics and culture.</title>
        <authorList>
            <person name="Gilroy R."/>
            <person name="Ravi A."/>
            <person name="Getino M."/>
            <person name="Pursley I."/>
            <person name="Horton D.L."/>
            <person name="Alikhan N.F."/>
            <person name="Baker D."/>
            <person name="Gharbi K."/>
            <person name="Hall N."/>
            <person name="Watson M."/>
            <person name="Adriaenssens E.M."/>
            <person name="Foster-Nyarko E."/>
            <person name="Jarju S."/>
            <person name="Secka A."/>
            <person name="Antonio M."/>
            <person name="Oren A."/>
            <person name="Chaudhuri R.R."/>
            <person name="La Ragione R."/>
            <person name="Hildebrand F."/>
            <person name="Pallen M.J."/>
        </authorList>
    </citation>
    <scope>NUCLEOTIDE SEQUENCE</scope>
    <source>
        <strain evidence="3">CHK171-505</strain>
    </source>
</reference>
<organism evidence="3 4">
    <name type="scientific">Candidatus Jeotgalibaca merdavium</name>
    <dbReference type="NCBI Taxonomy" id="2838627"/>
    <lineage>
        <taxon>Bacteria</taxon>
        <taxon>Bacillati</taxon>
        <taxon>Bacillota</taxon>
        <taxon>Bacilli</taxon>
        <taxon>Lactobacillales</taxon>
        <taxon>Carnobacteriaceae</taxon>
        <taxon>Jeotgalibaca</taxon>
    </lineage>
</organism>
<evidence type="ECO:0000256" key="1">
    <source>
        <dbReference type="SAM" id="Coils"/>
    </source>
</evidence>
<accession>A0A9D2I094</accession>
<dbReference type="NCBIfam" id="TIGR01665">
    <property type="entry name" value="put_anti_recept"/>
    <property type="match status" value="1"/>
</dbReference>
<dbReference type="InterPro" id="IPR007119">
    <property type="entry name" value="Phage_tail_spike_N"/>
</dbReference>
<evidence type="ECO:0000313" key="3">
    <source>
        <dbReference type="EMBL" id="HJA89208.1"/>
    </source>
</evidence>
<comment type="caution">
    <text evidence="3">The sequence shown here is derived from an EMBL/GenBank/DDBJ whole genome shotgun (WGS) entry which is preliminary data.</text>
</comment>
<dbReference type="AlphaFoldDB" id="A0A9D2I094"/>
<name>A0A9D2I094_9LACT</name>
<proteinExistence type="predicted"/>
<sequence length="520" mass="58592">MYLITIHDGPNDGPGTTINSPFVGDLKCKYKIHPVLSGVSDMEITLSPNNPGWNKIKPLRTLIKATNLKTGKVVFDGRVLMPAQSMSQEGMFSVKYICESKLAYLNDSKQRYGRYQNITIKGFLETIMDNHNPQVEAHKRFKVGNVTVTDPNDNIYRYLGYESTYETIQDKLIDRLGGYLVIREEIDGTYLDYLKEVGEVRKTPIQLRTNLKSLQRTIDPTEVITRLVVLGAKISEDADNHERLTMKTANSGKDYLDNPSLIAEFGIIEGTLILDDVKTASTLFLRGNQFFANQASSHNSYNVRAVDLSKINPSFEEFEVGDWYQLEATPLAISEPLQIIGMTITDDNPQMDTLEIGDKFKTLSQYQKEMNKKMQSFDDIRQQVENQSITIRNLNDQLSAAQTTLDNIQDNLQDVDIENLPVELQGISAQLSTLQTTLGDIEQAIDNIPVYGPANSTKDGLLTSELYMKLQSIQLATETIDGLLTKEDKQKLNKITVNQSIDLDQFMADFLALKDQVENM</sequence>
<feature type="coiled-coil region" evidence="1">
    <location>
        <begin position="363"/>
        <end position="418"/>
    </location>
</feature>
<reference evidence="3" key="2">
    <citation type="submission" date="2021-04" db="EMBL/GenBank/DDBJ databases">
        <authorList>
            <person name="Gilroy R."/>
        </authorList>
    </citation>
    <scope>NUCLEOTIDE SEQUENCE</scope>
    <source>
        <strain evidence="3">CHK171-505</strain>
    </source>
</reference>
<feature type="domain" description="Tail spike" evidence="2">
    <location>
        <begin position="115"/>
        <end position="369"/>
    </location>
</feature>
<evidence type="ECO:0000313" key="4">
    <source>
        <dbReference type="Proteomes" id="UP000886856"/>
    </source>
</evidence>
<gene>
    <name evidence="3" type="ORF">H9948_00260</name>
</gene>
<dbReference type="Proteomes" id="UP000886856">
    <property type="component" value="Unassembled WGS sequence"/>
</dbReference>
<protein>
    <submittedName>
        <fullName evidence="3">Phage tail protein</fullName>
    </submittedName>
</protein>
<dbReference type="Pfam" id="PF06605">
    <property type="entry name" value="Prophage_tail"/>
    <property type="match status" value="1"/>
</dbReference>